<accession>A0A255DZ01</accession>
<dbReference type="InterPro" id="IPR018547">
    <property type="entry name" value="AbiEi_C"/>
</dbReference>
<evidence type="ECO:0000313" key="3">
    <source>
        <dbReference type="Proteomes" id="UP000216533"/>
    </source>
</evidence>
<dbReference type="RefSeq" id="WP_094451592.1">
    <property type="nucleotide sequence ID" value="NZ_NMVI01000027.1"/>
</dbReference>
<dbReference type="AlphaFoldDB" id="A0A255DZ01"/>
<evidence type="ECO:0000313" key="2">
    <source>
        <dbReference type="EMBL" id="OYN84527.1"/>
    </source>
</evidence>
<sequence>MGRAISTALSGVIEQLELDGDLIVTTRTLQIAMTEAGLDPASEEQVRSVAYALKRAGWLRTLRTRNAWEFLPAARAGAYSAGDRFMEFRAHTATHPDWPGVLAMDSAATLHGLAQRFPEREVLALPKGSNPPKAFAREWRAITTALPATGSTVIDGVRVWTVEALLVGIAERPTSYGDPTGLGQWLAEATTRADVPTVTALLKGLPHPVRQRAAYLFRCVGDDKGRDLILDGAENLLSVWFGSRSRPGRYDTATGVNDTLLHPYVEVGGGA</sequence>
<name>A0A255DZ01_9ACTN</name>
<dbReference type="Gene3D" id="3.90.56.20">
    <property type="entry name" value="replication protein C, winged helix domain"/>
    <property type="match status" value="1"/>
</dbReference>
<dbReference type="Pfam" id="PF09407">
    <property type="entry name" value="AbiEi_1"/>
    <property type="match status" value="1"/>
</dbReference>
<protein>
    <recommendedName>
        <fullName evidence="1">AbiEi antitoxin C-terminal domain-containing protein</fullName>
    </recommendedName>
</protein>
<organism evidence="2 3">
    <name type="scientific">Parenemella sanctibonifatiensis</name>
    <dbReference type="NCBI Taxonomy" id="2016505"/>
    <lineage>
        <taxon>Bacteria</taxon>
        <taxon>Bacillati</taxon>
        <taxon>Actinomycetota</taxon>
        <taxon>Actinomycetes</taxon>
        <taxon>Propionibacteriales</taxon>
        <taxon>Propionibacteriaceae</taxon>
        <taxon>Parenemella</taxon>
    </lineage>
</organism>
<dbReference type="Proteomes" id="UP000216533">
    <property type="component" value="Unassembled WGS sequence"/>
</dbReference>
<comment type="caution">
    <text evidence="2">The sequence shown here is derived from an EMBL/GenBank/DDBJ whole genome shotgun (WGS) entry which is preliminary data.</text>
</comment>
<gene>
    <name evidence="2" type="ORF">CGZ92_11825</name>
</gene>
<feature type="domain" description="AbiEi antitoxin C-terminal" evidence="1">
    <location>
        <begin position="89"/>
        <end position="217"/>
    </location>
</feature>
<dbReference type="SUPFAM" id="SSF160887">
    <property type="entry name" value="Rv2827c C-terminal domain-like"/>
    <property type="match status" value="1"/>
</dbReference>
<evidence type="ECO:0000259" key="1">
    <source>
        <dbReference type="Pfam" id="PF09407"/>
    </source>
</evidence>
<dbReference type="EMBL" id="NMVI01000027">
    <property type="protein sequence ID" value="OYN84527.1"/>
    <property type="molecule type" value="Genomic_DNA"/>
</dbReference>
<proteinExistence type="predicted"/>
<reference evidence="2 3" key="1">
    <citation type="submission" date="2017-07" db="EMBL/GenBank/DDBJ databases">
        <title>Draft whole genome sequences of clinical Proprionibacteriaceae strains.</title>
        <authorList>
            <person name="Bernier A.-M."/>
            <person name="Bernard K."/>
            <person name="Domingo M.-C."/>
        </authorList>
    </citation>
    <scope>NUCLEOTIDE SEQUENCE [LARGE SCALE GENOMIC DNA]</scope>
    <source>
        <strain evidence="2 3">NML 160184</strain>
    </source>
</reference>